<dbReference type="Pfam" id="PF09694">
    <property type="entry name" value="Gcw_chp"/>
    <property type="match status" value="1"/>
</dbReference>
<evidence type="ECO:0000313" key="2">
    <source>
        <dbReference type="EMBL" id="MBB3927180.1"/>
    </source>
</evidence>
<accession>A0A7W6FQP7</accession>
<dbReference type="RefSeq" id="WP_246343764.1">
    <property type="nucleotide sequence ID" value="NZ_BSPS01000013.1"/>
</dbReference>
<keyword evidence="1" id="KW-0732">Signal</keyword>
<organism evidence="2 3">
    <name type="scientific">Sphingobium jiangsuense</name>
    <dbReference type="NCBI Taxonomy" id="870476"/>
    <lineage>
        <taxon>Bacteria</taxon>
        <taxon>Pseudomonadati</taxon>
        <taxon>Pseudomonadota</taxon>
        <taxon>Alphaproteobacteria</taxon>
        <taxon>Sphingomonadales</taxon>
        <taxon>Sphingomonadaceae</taxon>
        <taxon>Sphingobium</taxon>
    </lineage>
</organism>
<dbReference type="AlphaFoldDB" id="A0A7W6FQP7"/>
<keyword evidence="3" id="KW-1185">Reference proteome</keyword>
<gene>
    <name evidence="2" type="ORF">GGR43_002903</name>
</gene>
<proteinExistence type="predicted"/>
<evidence type="ECO:0000313" key="3">
    <source>
        <dbReference type="Proteomes" id="UP000571950"/>
    </source>
</evidence>
<feature type="signal peptide" evidence="1">
    <location>
        <begin position="1"/>
        <end position="24"/>
    </location>
</feature>
<dbReference type="InterPro" id="IPR010239">
    <property type="entry name" value="CHP02001"/>
</dbReference>
<feature type="chain" id="PRO_5031255734" description="Secreted protein" evidence="1">
    <location>
        <begin position="25"/>
        <end position="243"/>
    </location>
</feature>
<dbReference type="EMBL" id="JACIDT010000010">
    <property type="protein sequence ID" value="MBB3927180.1"/>
    <property type="molecule type" value="Genomic_DNA"/>
</dbReference>
<dbReference type="Proteomes" id="UP000571950">
    <property type="component" value="Unassembled WGS sequence"/>
</dbReference>
<name>A0A7W6FQP7_9SPHN</name>
<comment type="caution">
    <text evidence="2">The sequence shown here is derived from an EMBL/GenBank/DDBJ whole genome shotgun (WGS) entry which is preliminary data.</text>
</comment>
<protein>
    <recommendedName>
        <fullName evidence="4">Secreted protein</fullName>
    </recommendedName>
</protein>
<evidence type="ECO:0008006" key="4">
    <source>
        <dbReference type="Google" id="ProtNLM"/>
    </source>
</evidence>
<sequence length="243" mass="24843">MKGAAPLLLAGGGLIWSAPLPALAQGMDGGPSLQLEAAGDERRRGLSWSDGAPVLKASASLPVGSALAFDIAATSLWGSGRHGGADAAIDVGARYARQVGAFRGQVLGGYHAFPGASGMGYGEIGGGIGYQFGPAALDLFARYAPDQSALGGDNLVLGSALSIGIPRTPLTLSAHLARSSGKSDDPARSRRLRPDGTYWDHGVALDYHRGRWSAGLRYADSSIDRDAAAHGGPRLIACIALEL</sequence>
<evidence type="ECO:0000256" key="1">
    <source>
        <dbReference type="SAM" id="SignalP"/>
    </source>
</evidence>
<reference evidence="2 3" key="1">
    <citation type="submission" date="2020-08" db="EMBL/GenBank/DDBJ databases">
        <title>Genomic Encyclopedia of Type Strains, Phase IV (KMG-IV): sequencing the most valuable type-strain genomes for metagenomic binning, comparative biology and taxonomic classification.</title>
        <authorList>
            <person name="Goeker M."/>
        </authorList>
    </citation>
    <scope>NUCLEOTIDE SEQUENCE [LARGE SCALE GENOMIC DNA]</scope>
    <source>
        <strain evidence="2 3">DSM 26189</strain>
    </source>
</reference>